<proteinExistence type="predicted"/>
<feature type="signal peptide" evidence="1">
    <location>
        <begin position="1"/>
        <end position="21"/>
    </location>
</feature>
<dbReference type="RefSeq" id="WP_124751874.1">
    <property type="nucleotide sequence ID" value="NZ_RQYS01000034.1"/>
</dbReference>
<sequence length="206" mass="23227">MKKIYFIFLALFCLYISDLHAQARNLGIGVAPVGSIQLDYKKNEEKKGHRLNYTSYLNGHLYYEPQLFGASWLIEGSYAQAQIDNFEINEESALALTPSSINDRISLYSFYLYSGLTIFPQKRLQIPIYGGVGGDYIEGEPIDNFLFSLGAKARIKFYITDQIGLYLGADAKIGIGFEKSKPNLSSSDTQLNSKMWYLNTGLTFSF</sequence>
<accession>A0A3P1XSL3</accession>
<evidence type="ECO:0000256" key="1">
    <source>
        <dbReference type="SAM" id="SignalP"/>
    </source>
</evidence>
<organism evidence="2 3">
    <name type="scientific">Tannerella forsythia</name>
    <name type="common">Bacteroides forsythus</name>
    <dbReference type="NCBI Taxonomy" id="28112"/>
    <lineage>
        <taxon>Bacteria</taxon>
        <taxon>Pseudomonadati</taxon>
        <taxon>Bacteroidota</taxon>
        <taxon>Bacteroidia</taxon>
        <taxon>Bacteroidales</taxon>
        <taxon>Tannerellaceae</taxon>
        <taxon>Tannerella</taxon>
    </lineage>
</organism>
<evidence type="ECO:0000313" key="3">
    <source>
        <dbReference type="Proteomes" id="UP000278609"/>
    </source>
</evidence>
<feature type="chain" id="PRO_5018197364" description="Outer membrane protein beta-barrel domain-containing protein" evidence="1">
    <location>
        <begin position="22"/>
        <end position="206"/>
    </location>
</feature>
<protein>
    <recommendedName>
        <fullName evidence="4">Outer membrane protein beta-barrel domain-containing protein</fullName>
    </recommendedName>
</protein>
<dbReference type="AlphaFoldDB" id="A0A3P1XSL3"/>
<evidence type="ECO:0008006" key="4">
    <source>
        <dbReference type="Google" id="ProtNLM"/>
    </source>
</evidence>
<evidence type="ECO:0000313" key="2">
    <source>
        <dbReference type="EMBL" id="RRD59883.1"/>
    </source>
</evidence>
<dbReference type="Proteomes" id="UP000278609">
    <property type="component" value="Unassembled WGS sequence"/>
</dbReference>
<name>A0A3P1XSL3_TANFO</name>
<gene>
    <name evidence="2" type="ORF">EII40_08700</name>
</gene>
<keyword evidence="1" id="KW-0732">Signal</keyword>
<dbReference type="EMBL" id="RQYS01000034">
    <property type="protein sequence ID" value="RRD59883.1"/>
    <property type="molecule type" value="Genomic_DNA"/>
</dbReference>
<reference evidence="2 3" key="1">
    <citation type="submission" date="2018-11" db="EMBL/GenBank/DDBJ databases">
        <title>Genomes From Bacteria Associated with the Canine Oral Cavity: a Test Case for Automated Genome-Based Taxonomic Assignment.</title>
        <authorList>
            <person name="Coil D.A."/>
            <person name="Jospin G."/>
            <person name="Darling A.E."/>
            <person name="Wallis C."/>
            <person name="Davis I.J."/>
            <person name="Harris S."/>
            <person name="Eisen J.A."/>
            <person name="Holcombe L.J."/>
            <person name="O'Flynn C."/>
        </authorList>
    </citation>
    <scope>NUCLEOTIDE SEQUENCE [LARGE SCALE GENOMIC DNA]</scope>
    <source>
        <strain evidence="2 3">OH2617_COT-023</strain>
    </source>
</reference>
<comment type="caution">
    <text evidence="2">The sequence shown here is derived from an EMBL/GenBank/DDBJ whole genome shotgun (WGS) entry which is preliminary data.</text>
</comment>